<dbReference type="Gene3D" id="3.40.640.10">
    <property type="entry name" value="Type I PLP-dependent aspartate aminotransferase-like (Major domain)"/>
    <property type="match status" value="1"/>
</dbReference>
<evidence type="ECO:0000256" key="4">
    <source>
        <dbReference type="ARBA" id="ARBA00022898"/>
    </source>
</evidence>
<dbReference type="PIRSF" id="PIRSF000521">
    <property type="entry name" value="Transaminase_4ab_Lys_Orn"/>
    <property type="match status" value="1"/>
</dbReference>
<keyword evidence="5" id="KW-0055">Arginine biosynthesis</keyword>
<dbReference type="Gene3D" id="3.90.1150.10">
    <property type="entry name" value="Aspartate Aminotransferase, domain 1"/>
    <property type="match status" value="1"/>
</dbReference>
<keyword evidence="1 5" id="KW-0032">Aminotransferase</keyword>
<dbReference type="InterPro" id="IPR050103">
    <property type="entry name" value="Class-III_PLP-dep_AT"/>
</dbReference>
<dbReference type="InterPro" id="IPR005814">
    <property type="entry name" value="Aminotrans_3"/>
</dbReference>
<evidence type="ECO:0000256" key="2">
    <source>
        <dbReference type="ARBA" id="ARBA00022605"/>
    </source>
</evidence>
<comment type="subcellular location">
    <subcellularLocation>
        <location evidence="5">Cytoplasm</location>
    </subcellularLocation>
</comment>
<comment type="subunit">
    <text evidence="5">Homodimer.</text>
</comment>
<dbReference type="Pfam" id="PF00202">
    <property type="entry name" value="Aminotran_3"/>
    <property type="match status" value="1"/>
</dbReference>
<dbReference type="CDD" id="cd00610">
    <property type="entry name" value="OAT_like"/>
    <property type="match status" value="1"/>
</dbReference>
<name>A0ABP2TM77_9GAMM</name>
<dbReference type="Proteomes" id="UP000013034">
    <property type="component" value="Unassembled WGS sequence"/>
</dbReference>
<evidence type="ECO:0000256" key="1">
    <source>
        <dbReference type="ARBA" id="ARBA00022576"/>
    </source>
</evidence>
<keyword evidence="2 5" id="KW-0028">Amino-acid biosynthesis</keyword>
<dbReference type="EMBL" id="APOI01000015">
    <property type="protein sequence ID" value="ENU23478.1"/>
    <property type="molecule type" value="Genomic_DNA"/>
</dbReference>
<dbReference type="InterPro" id="IPR004636">
    <property type="entry name" value="AcOrn/SuccOrn_fam"/>
</dbReference>
<comment type="caution">
    <text evidence="6">The sequence shown here is derived from an EMBL/GenBank/DDBJ whole genome shotgun (WGS) entry which is preliminary data.</text>
</comment>
<dbReference type="InterPro" id="IPR015424">
    <property type="entry name" value="PyrdxlP-dep_Trfase"/>
</dbReference>
<feature type="binding site" evidence="5">
    <location>
        <position position="143"/>
    </location>
    <ligand>
        <name>N(2)-acetyl-L-ornithine</name>
        <dbReference type="ChEBI" id="CHEBI:57805"/>
    </ligand>
</feature>
<dbReference type="PANTHER" id="PTHR11986">
    <property type="entry name" value="AMINOTRANSFERASE CLASS III"/>
    <property type="match status" value="1"/>
</dbReference>
<feature type="binding site" evidence="5">
    <location>
        <position position="287"/>
    </location>
    <ligand>
        <name>pyridoxal 5'-phosphate</name>
        <dbReference type="ChEBI" id="CHEBI:597326"/>
    </ligand>
</feature>
<feature type="modified residue" description="N6-(pyridoxal phosphate)lysine" evidence="5">
    <location>
        <position position="258"/>
    </location>
</feature>
<dbReference type="RefSeq" id="WP_004653780.1">
    <property type="nucleotide sequence ID" value="NZ_KB849179.1"/>
</dbReference>
<dbReference type="PROSITE" id="PS00600">
    <property type="entry name" value="AA_TRANSFER_CLASS_3"/>
    <property type="match status" value="1"/>
</dbReference>
<reference evidence="6 7" key="1">
    <citation type="submission" date="2013-02" db="EMBL/GenBank/DDBJ databases">
        <title>The Genome Sequence of Acinetobacter sp. NIPH 809.</title>
        <authorList>
            <consortium name="The Broad Institute Genome Sequencing Platform"/>
            <consortium name="The Broad Institute Genome Sequencing Center for Infectious Disease"/>
            <person name="Cerqueira G."/>
            <person name="Feldgarden M."/>
            <person name="Courvalin P."/>
            <person name="Perichon B."/>
            <person name="Grillot-Courvalin C."/>
            <person name="Clermont D."/>
            <person name="Rocha E."/>
            <person name="Yoon E.-J."/>
            <person name="Nemec A."/>
            <person name="Walker B."/>
            <person name="Young S.K."/>
            <person name="Zeng Q."/>
            <person name="Gargeya S."/>
            <person name="Fitzgerald M."/>
            <person name="Haas B."/>
            <person name="Abouelleil A."/>
            <person name="Alvarado L."/>
            <person name="Arachchi H.M."/>
            <person name="Berlin A.M."/>
            <person name="Chapman S.B."/>
            <person name="Dewar J."/>
            <person name="Goldberg J."/>
            <person name="Griggs A."/>
            <person name="Gujja S."/>
            <person name="Hansen M."/>
            <person name="Howarth C."/>
            <person name="Imamovic A."/>
            <person name="Larimer J."/>
            <person name="McCowan C."/>
            <person name="Murphy C."/>
            <person name="Neiman D."/>
            <person name="Pearson M."/>
            <person name="Priest M."/>
            <person name="Roberts A."/>
            <person name="Saif S."/>
            <person name="Shea T."/>
            <person name="Sisk P."/>
            <person name="Sykes S."/>
            <person name="Wortman J."/>
            <person name="Nusbaum C."/>
            <person name="Birren B."/>
        </authorList>
    </citation>
    <scope>NUCLEOTIDE SEQUENCE [LARGE SCALE GENOMIC DNA]</scope>
    <source>
        <strain evidence="6 7">NIPH 809</strain>
    </source>
</reference>
<comment type="catalytic activity">
    <reaction evidence="5">
        <text>N(2)-acetyl-L-ornithine + 2-oxoglutarate = N-acetyl-L-glutamate 5-semialdehyde + L-glutamate</text>
        <dbReference type="Rhea" id="RHEA:18049"/>
        <dbReference type="ChEBI" id="CHEBI:16810"/>
        <dbReference type="ChEBI" id="CHEBI:29123"/>
        <dbReference type="ChEBI" id="CHEBI:29985"/>
        <dbReference type="ChEBI" id="CHEBI:57805"/>
        <dbReference type="EC" id="2.6.1.11"/>
    </reaction>
</comment>
<keyword evidence="5" id="KW-0963">Cytoplasm</keyword>
<dbReference type="NCBIfam" id="TIGR00707">
    <property type="entry name" value="argD"/>
    <property type="match status" value="1"/>
</dbReference>
<feature type="binding site" evidence="5">
    <location>
        <position position="140"/>
    </location>
    <ligand>
        <name>pyridoxal 5'-phosphate</name>
        <dbReference type="ChEBI" id="CHEBI:597326"/>
    </ligand>
</feature>
<comment type="cofactor">
    <cofactor evidence="5">
        <name>pyridoxal 5'-phosphate</name>
        <dbReference type="ChEBI" id="CHEBI:597326"/>
    </cofactor>
    <text evidence="5">Binds 1 pyridoxal phosphate per subunit.</text>
</comment>
<feature type="binding site" evidence="5">
    <location>
        <position position="286"/>
    </location>
    <ligand>
        <name>N(2)-acetyl-L-ornithine</name>
        <dbReference type="ChEBI" id="CHEBI:57805"/>
    </ligand>
</feature>
<sequence>MTNITLAPVQPDQPSHLMATYGRQAISFVRGRGAYLYTADGTEYLDALTGIAVCGLGHAHPVIAEAIAEQAATLVHTSNLFEIPWQTAAAQKLAEVSGMQEIFFSNSGAESNEGAIKIARKFGAQQGIANPKILVAEQSFHGRTLATLSATGNKKVQEGFAPLVEGFIRVPFGDVEAIQEAAINHPEIVAILIEPIQGEGGVNTAPQGFSYLDDVRALCNQHNWLMMLDEIQTGNGRTGKYFAYQHTNIVPDVMTTAKGLGNGFPIGAVMTQGKAVGLLGAGSHGSTYGGTVLGSRVVYTVLDTLEKEKAVENAAVVGAYIVDQLSAQLTDYNVQVRGFGMMIGIQLPKDCAELVAIARDEYHLIVNVTAGSVVRLLPPLNMTQAQADELLKRLVPAIQNFLKA</sequence>
<dbReference type="InterPro" id="IPR049704">
    <property type="entry name" value="Aminotrans_3_PPA_site"/>
</dbReference>
<protein>
    <recommendedName>
        <fullName evidence="5">Acetylornithine aminotransferase</fullName>
        <shortName evidence="5">ACOAT</shortName>
        <ecNumber evidence="5">2.6.1.11</ecNumber>
    </recommendedName>
</protein>
<keyword evidence="7" id="KW-1185">Reference proteome</keyword>
<evidence type="ECO:0000313" key="6">
    <source>
        <dbReference type="EMBL" id="ENU23478.1"/>
    </source>
</evidence>
<dbReference type="SUPFAM" id="SSF53383">
    <property type="entry name" value="PLP-dependent transferases"/>
    <property type="match status" value="1"/>
</dbReference>
<dbReference type="InterPro" id="IPR015421">
    <property type="entry name" value="PyrdxlP-dep_Trfase_major"/>
</dbReference>
<evidence type="ECO:0000256" key="5">
    <source>
        <dbReference type="HAMAP-Rule" id="MF_01107"/>
    </source>
</evidence>
<comment type="pathway">
    <text evidence="5">Amino-acid biosynthesis; L-arginine biosynthesis; N(2)-acetyl-L-ornithine from L-glutamate: step 4/4.</text>
</comment>
<dbReference type="NCBIfam" id="NF002325">
    <property type="entry name" value="PRK01278.1"/>
    <property type="match status" value="1"/>
</dbReference>
<dbReference type="PANTHER" id="PTHR11986:SF79">
    <property type="entry name" value="ACETYLORNITHINE AMINOTRANSFERASE, MITOCHONDRIAL"/>
    <property type="match status" value="1"/>
</dbReference>
<feature type="binding site" evidence="5">
    <location>
        <begin position="229"/>
        <end position="232"/>
    </location>
    <ligand>
        <name>pyridoxal 5'-phosphate</name>
        <dbReference type="ChEBI" id="CHEBI:597326"/>
    </ligand>
</feature>
<comment type="similarity">
    <text evidence="5">Belongs to the class-III pyridoxal-phosphate-dependent aminotransferase family. ArgD subfamily.</text>
</comment>
<dbReference type="HAMAP" id="MF_01107">
    <property type="entry name" value="ArgD_aminotrans_3"/>
    <property type="match status" value="1"/>
</dbReference>
<dbReference type="EC" id="2.6.1.11" evidence="5"/>
<proteinExistence type="inferred from homology"/>
<evidence type="ECO:0000313" key="7">
    <source>
        <dbReference type="Proteomes" id="UP000013034"/>
    </source>
</evidence>
<keyword evidence="3 5" id="KW-0808">Transferase</keyword>
<feature type="binding site" evidence="5">
    <location>
        <begin position="108"/>
        <end position="109"/>
    </location>
    <ligand>
        <name>pyridoxal 5'-phosphate</name>
        <dbReference type="ChEBI" id="CHEBI:597326"/>
    </ligand>
</feature>
<evidence type="ECO:0000256" key="3">
    <source>
        <dbReference type="ARBA" id="ARBA00022679"/>
    </source>
</evidence>
<comment type="miscellaneous">
    <text evidence="5">May also have succinyldiaminopimelate aminotransferase activity, thus carrying out the corresponding step in lysine biosynthesis.</text>
</comment>
<keyword evidence="4 5" id="KW-0663">Pyridoxal phosphate</keyword>
<gene>
    <name evidence="5" type="primary">argD</name>
    <name evidence="6" type="ORF">F993_01631</name>
</gene>
<accession>A0ABP2TM77</accession>
<organism evidence="6 7">
    <name type="scientific">Acinetobacter proteolyticus</name>
    <dbReference type="NCBI Taxonomy" id="1776741"/>
    <lineage>
        <taxon>Bacteria</taxon>
        <taxon>Pseudomonadati</taxon>
        <taxon>Pseudomonadota</taxon>
        <taxon>Gammaproteobacteria</taxon>
        <taxon>Moraxellales</taxon>
        <taxon>Moraxellaceae</taxon>
        <taxon>Acinetobacter</taxon>
    </lineage>
</organism>
<dbReference type="InterPro" id="IPR015422">
    <property type="entry name" value="PyrdxlP-dep_Trfase_small"/>
</dbReference>